<sequence length="135" mass="15002">MALHRTPTFPPGRTELTAKRETPAHHPTSYSQPACTEATQKLAYPSSHHQILYNGGHQLPDEQERQAQQATAETQEIPASNPMHNMEGLCPDACSDRHSLPATQKQQSRYRVVAGLPLSVRSRDHHDGGPLHWAD</sequence>
<feature type="compositionally biased region" description="Polar residues" evidence="1">
    <location>
        <begin position="28"/>
        <end position="39"/>
    </location>
</feature>
<evidence type="ECO:0000256" key="1">
    <source>
        <dbReference type="SAM" id="MobiDB-lite"/>
    </source>
</evidence>
<evidence type="ECO:0000313" key="2">
    <source>
        <dbReference type="EMBL" id="CAH2221591.1"/>
    </source>
</evidence>
<organism evidence="2 3">
    <name type="scientific">Pelobates cultripes</name>
    <name type="common">Western spadefoot toad</name>
    <dbReference type="NCBI Taxonomy" id="61616"/>
    <lineage>
        <taxon>Eukaryota</taxon>
        <taxon>Metazoa</taxon>
        <taxon>Chordata</taxon>
        <taxon>Craniata</taxon>
        <taxon>Vertebrata</taxon>
        <taxon>Euteleostomi</taxon>
        <taxon>Amphibia</taxon>
        <taxon>Batrachia</taxon>
        <taxon>Anura</taxon>
        <taxon>Pelobatoidea</taxon>
        <taxon>Pelobatidae</taxon>
        <taxon>Pelobates</taxon>
    </lineage>
</organism>
<protein>
    <submittedName>
        <fullName evidence="2">Uncharacterized protein</fullName>
    </submittedName>
</protein>
<dbReference type="AlphaFoldDB" id="A0AAD1R228"/>
<feature type="region of interest" description="Disordered" evidence="1">
    <location>
        <begin position="1"/>
        <end position="87"/>
    </location>
</feature>
<gene>
    <name evidence="2" type="ORF">PECUL_23A047148</name>
</gene>
<keyword evidence="3" id="KW-1185">Reference proteome</keyword>
<reference evidence="2" key="1">
    <citation type="submission" date="2022-03" db="EMBL/GenBank/DDBJ databases">
        <authorList>
            <person name="Alioto T."/>
            <person name="Alioto T."/>
            <person name="Gomez Garrido J."/>
        </authorList>
    </citation>
    <scope>NUCLEOTIDE SEQUENCE</scope>
</reference>
<dbReference type="EMBL" id="OW240912">
    <property type="protein sequence ID" value="CAH2221591.1"/>
    <property type="molecule type" value="Genomic_DNA"/>
</dbReference>
<accession>A0AAD1R228</accession>
<evidence type="ECO:0000313" key="3">
    <source>
        <dbReference type="Proteomes" id="UP001295444"/>
    </source>
</evidence>
<feature type="compositionally biased region" description="Low complexity" evidence="1">
    <location>
        <begin position="66"/>
        <end position="76"/>
    </location>
</feature>
<name>A0AAD1R228_PELCU</name>
<dbReference type="Proteomes" id="UP001295444">
    <property type="component" value="Chromosome 01"/>
</dbReference>
<proteinExistence type="predicted"/>